<gene>
    <name evidence="1" type="ORF">B0H15DRAFT_577438</name>
</gene>
<accession>A0AAD6TV81</accession>
<protein>
    <submittedName>
        <fullName evidence="1">Uncharacterized protein</fullName>
    </submittedName>
</protein>
<sequence>MKSRGSVAGTSLCQPANGCLDQAACQNFIRRRRPSDRDSSQAQARKICRASTAVSCNSNHPCVEVAAVVLGGMSHTSEVVHRLGCLISHRITFIGIGSETPYRVKPPNCLLMQCTANPSDVSTVMRIGAAPAPHFFHPLHVLQFQCFPPSFSSRQRVALYTRS</sequence>
<reference evidence="1" key="1">
    <citation type="submission" date="2023-03" db="EMBL/GenBank/DDBJ databases">
        <title>Massive genome expansion in bonnet fungi (Mycena s.s.) driven by repeated elements and novel gene families across ecological guilds.</title>
        <authorList>
            <consortium name="Lawrence Berkeley National Laboratory"/>
            <person name="Harder C.B."/>
            <person name="Miyauchi S."/>
            <person name="Viragh M."/>
            <person name="Kuo A."/>
            <person name="Thoen E."/>
            <person name="Andreopoulos B."/>
            <person name="Lu D."/>
            <person name="Skrede I."/>
            <person name="Drula E."/>
            <person name="Henrissat B."/>
            <person name="Morin E."/>
            <person name="Kohler A."/>
            <person name="Barry K."/>
            <person name="LaButti K."/>
            <person name="Morin E."/>
            <person name="Salamov A."/>
            <person name="Lipzen A."/>
            <person name="Mereny Z."/>
            <person name="Hegedus B."/>
            <person name="Baldrian P."/>
            <person name="Stursova M."/>
            <person name="Weitz H."/>
            <person name="Taylor A."/>
            <person name="Grigoriev I.V."/>
            <person name="Nagy L.G."/>
            <person name="Martin F."/>
            <person name="Kauserud H."/>
        </authorList>
    </citation>
    <scope>NUCLEOTIDE SEQUENCE</scope>
    <source>
        <strain evidence="1">CBHHK173m</strain>
    </source>
</reference>
<name>A0AAD6TV81_9AGAR</name>
<dbReference type="AlphaFoldDB" id="A0AAD6TV81"/>
<keyword evidence="2" id="KW-1185">Reference proteome</keyword>
<evidence type="ECO:0000313" key="2">
    <source>
        <dbReference type="Proteomes" id="UP001222325"/>
    </source>
</evidence>
<organism evidence="1 2">
    <name type="scientific">Mycena belliarum</name>
    <dbReference type="NCBI Taxonomy" id="1033014"/>
    <lineage>
        <taxon>Eukaryota</taxon>
        <taxon>Fungi</taxon>
        <taxon>Dikarya</taxon>
        <taxon>Basidiomycota</taxon>
        <taxon>Agaricomycotina</taxon>
        <taxon>Agaricomycetes</taxon>
        <taxon>Agaricomycetidae</taxon>
        <taxon>Agaricales</taxon>
        <taxon>Marasmiineae</taxon>
        <taxon>Mycenaceae</taxon>
        <taxon>Mycena</taxon>
    </lineage>
</organism>
<comment type="caution">
    <text evidence="1">The sequence shown here is derived from an EMBL/GenBank/DDBJ whole genome shotgun (WGS) entry which is preliminary data.</text>
</comment>
<dbReference type="Proteomes" id="UP001222325">
    <property type="component" value="Unassembled WGS sequence"/>
</dbReference>
<proteinExistence type="predicted"/>
<dbReference type="EMBL" id="JARJCN010000079">
    <property type="protein sequence ID" value="KAJ7076629.1"/>
    <property type="molecule type" value="Genomic_DNA"/>
</dbReference>
<evidence type="ECO:0000313" key="1">
    <source>
        <dbReference type="EMBL" id="KAJ7076629.1"/>
    </source>
</evidence>